<name>A0A8S4RRX9_9NEOP</name>
<dbReference type="AlphaFoldDB" id="A0A8S4RRX9"/>
<evidence type="ECO:0000313" key="2">
    <source>
        <dbReference type="Proteomes" id="UP000838756"/>
    </source>
</evidence>
<dbReference type="EMBL" id="CAKXAJ010025500">
    <property type="protein sequence ID" value="CAH2240380.1"/>
    <property type="molecule type" value="Genomic_DNA"/>
</dbReference>
<accession>A0A8S4RRX9</accession>
<gene>
    <name evidence="1" type="primary">jg26419</name>
    <name evidence="1" type="ORF">PAEG_LOCUS16971</name>
</gene>
<organism evidence="1 2">
    <name type="scientific">Pararge aegeria aegeria</name>
    <dbReference type="NCBI Taxonomy" id="348720"/>
    <lineage>
        <taxon>Eukaryota</taxon>
        <taxon>Metazoa</taxon>
        <taxon>Ecdysozoa</taxon>
        <taxon>Arthropoda</taxon>
        <taxon>Hexapoda</taxon>
        <taxon>Insecta</taxon>
        <taxon>Pterygota</taxon>
        <taxon>Neoptera</taxon>
        <taxon>Endopterygota</taxon>
        <taxon>Lepidoptera</taxon>
        <taxon>Glossata</taxon>
        <taxon>Ditrysia</taxon>
        <taxon>Papilionoidea</taxon>
        <taxon>Nymphalidae</taxon>
        <taxon>Satyrinae</taxon>
        <taxon>Satyrini</taxon>
        <taxon>Parargina</taxon>
        <taxon>Pararge</taxon>
    </lineage>
</organism>
<proteinExistence type="predicted"/>
<sequence length="90" mass="10315">MQVHSLFITLIARWYGRYDTGKRSGAEPIAYRALRGTRVNHRQLPNFELSKLIDRKHPIPIGLTGDACLRVTHNVHALEPVKTKNLRMQA</sequence>
<evidence type="ECO:0000313" key="1">
    <source>
        <dbReference type="EMBL" id="CAH2240380.1"/>
    </source>
</evidence>
<keyword evidence="2" id="KW-1185">Reference proteome</keyword>
<comment type="caution">
    <text evidence="1">The sequence shown here is derived from an EMBL/GenBank/DDBJ whole genome shotgun (WGS) entry which is preliminary data.</text>
</comment>
<reference evidence="1" key="1">
    <citation type="submission" date="2022-03" db="EMBL/GenBank/DDBJ databases">
        <authorList>
            <person name="Lindestad O."/>
        </authorList>
    </citation>
    <scope>NUCLEOTIDE SEQUENCE</scope>
</reference>
<dbReference type="Proteomes" id="UP000838756">
    <property type="component" value="Unassembled WGS sequence"/>
</dbReference>
<protein>
    <submittedName>
        <fullName evidence="1">Jg26419 protein</fullName>
    </submittedName>
</protein>